<protein>
    <submittedName>
        <fullName evidence="1">Uncharacterized protein</fullName>
    </submittedName>
</protein>
<dbReference type="EMBL" id="CP031148">
    <property type="protein sequence ID" value="AXG10590.1"/>
    <property type="molecule type" value="Genomic_DNA"/>
</dbReference>
<accession>A0A345EEG8</accession>
<dbReference type="KEGG" id="haq:DU484_12450"/>
<dbReference type="RefSeq" id="WP_114606083.1">
    <property type="nucleotide sequence ID" value="NZ_CP031148.1"/>
</dbReference>
<proteinExistence type="predicted"/>
<evidence type="ECO:0000313" key="2">
    <source>
        <dbReference type="Proteomes" id="UP000252985"/>
    </source>
</evidence>
<sequence length="179" mass="18100">MDTRLALAVGLVVGLIVGAAGGAAAGAALVPTQSVSSPTFSTSTGTGCVSNPATGGWVGQAPSGETRTVALNLTFTHDVTDVNVRANLTESSPGHYRFTVEVAPGDGVKGQPSADCTPQTTFDALVSLPGDFRTVTVVLDGAVVTQVEHPEDSFATFRTLSGNYSVAVDEDGASRLDSS</sequence>
<dbReference type="AlphaFoldDB" id="A0A345EEG8"/>
<dbReference type="GeneID" id="37287802"/>
<organism evidence="1 2">
    <name type="scientific">Haloplanus rubicundus</name>
    <dbReference type="NCBI Taxonomy" id="1547898"/>
    <lineage>
        <taxon>Archaea</taxon>
        <taxon>Methanobacteriati</taxon>
        <taxon>Methanobacteriota</taxon>
        <taxon>Stenosarchaea group</taxon>
        <taxon>Halobacteria</taxon>
        <taxon>Halobacteriales</taxon>
        <taxon>Haloferacaceae</taxon>
        <taxon>Haloplanus</taxon>
    </lineage>
</organism>
<reference evidence="1 2" key="1">
    <citation type="submission" date="2018-07" db="EMBL/GenBank/DDBJ databases">
        <title>Genome sequences of Haloplanus sp. CBA1112.</title>
        <authorList>
            <person name="Kim Y.B."/>
            <person name="Roh S.W."/>
        </authorList>
    </citation>
    <scope>NUCLEOTIDE SEQUENCE [LARGE SCALE GENOMIC DNA]</scope>
    <source>
        <strain evidence="1 2">CBA1112</strain>
    </source>
</reference>
<name>A0A345EEG8_9EURY</name>
<gene>
    <name evidence="1" type="ORF">DU484_12450</name>
</gene>
<evidence type="ECO:0000313" key="1">
    <source>
        <dbReference type="EMBL" id="AXG10590.1"/>
    </source>
</evidence>
<dbReference type="Proteomes" id="UP000252985">
    <property type="component" value="Chromosome"/>
</dbReference>